<organism evidence="1 2">
    <name type="scientific">Didymella exigua CBS 183.55</name>
    <dbReference type="NCBI Taxonomy" id="1150837"/>
    <lineage>
        <taxon>Eukaryota</taxon>
        <taxon>Fungi</taxon>
        <taxon>Dikarya</taxon>
        <taxon>Ascomycota</taxon>
        <taxon>Pezizomycotina</taxon>
        <taxon>Dothideomycetes</taxon>
        <taxon>Pleosporomycetidae</taxon>
        <taxon>Pleosporales</taxon>
        <taxon>Pleosporineae</taxon>
        <taxon>Didymellaceae</taxon>
        <taxon>Didymella</taxon>
    </lineage>
</organism>
<sequence>MRARCETDAGRNGLRTATVKCCQVLSSVVKCRQVPSSAVKCCQALSSAVKRCQVCMLQLRGDVEAQKAGASNEKERIRNRKEGFPARRKEFRNKKESREIIRDAGGILALATSTFRQSETNAGCMHESKHGHQTTTGCAQDAIHSEPLFCGTTVGSEDARGPSSVTNRRS</sequence>
<proteinExistence type="predicted"/>
<name>A0A6A5RHM9_9PLEO</name>
<dbReference type="EMBL" id="ML978976">
    <property type="protein sequence ID" value="KAF1926604.1"/>
    <property type="molecule type" value="Genomic_DNA"/>
</dbReference>
<keyword evidence="2" id="KW-1185">Reference proteome</keyword>
<accession>A0A6A5RHM9</accession>
<gene>
    <name evidence="1" type="ORF">M421DRAFT_211267</name>
</gene>
<dbReference type="Proteomes" id="UP000800082">
    <property type="component" value="Unassembled WGS sequence"/>
</dbReference>
<dbReference type="GeneID" id="54345874"/>
<dbReference type="AlphaFoldDB" id="A0A6A5RHM9"/>
<dbReference type="RefSeq" id="XP_033446856.1">
    <property type="nucleotide sequence ID" value="XM_033588227.1"/>
</dbReference>
<evidence type="ECO:0000313" key="2">
    <source>
        <dbReference type="Proteomes" id="UP000800082"/>
    </source>
</evidence>
<protein>
    <submittedName>
        <fullName evidence="1">Uncharacterized protein</fullName>
    </submittedName>
</protein>
<evidence type="ECO:0000313" key="1">
    <source>
        <dbReference type="EMBL" id="KAF1926604.1"/>
    </source>
</evidence>
<reference evidence="1" key="1">
    <citation type="journal article" date="2020" name="Stud. Mycol.">
        <title>101 Dothideomycetes genomes: a test case for predicting lifestyles and emergence of pathogens.</title>
        <authorList>
            <person name="Haridas S."/>
            <person name="Albert R."/>
            <person name="Binder M."/>
            <person name="Bloem J."/>
            <person name="Labutti K."/>
            <person name="Salamov A."/>
            <person name="Andreopoulos B."/>
            <person name="Baker S."/>
            <person name="Barry K."/>
            <person name="Bills G."/>
            <person name="Bluhm B."/>
            <person name="Cannon C."/>
            <person name="Castanera R."/>
            <person name="Culley D."/>
            <person name="Daum C."/>
            <person name="Ezra D."/>
            <person name="Gonzalez J."/>
            <person name="Henrissat B."/>
            <person name="Kuo A."/>
            <person name="Liang C."/>
            <person name="Lipzen A."/>
            <person name="Lutzoni F."/>
            <person name="Magnuson J."/>
            <person name="Mondo S."/>
            <person name="Nolan M."/>
            <person name="Ohm R."/>
            <person name="Pangilinan J."/>
            <person name="Park H.-J."/>
            <person name="Ramirez L."/>
            <person name="Alfaro M."/>
            <person name="Sun H."/>
            <person name="Tritt A."/>
            <person name="Yoshinaga Y."/>
            <person name="Zwiers L.-H."/>
            <person name="Turgeon B."/>
            <person name="Goodwin S."/>
            <person name="Spatafora J."/>
            <person name="Crous P."/>
            <person name="Grigoriev I."/>
        </authorList>
    </citation>
    <scope>NUCLEOTIDE SEQUENCE</scope>
    <source>
        <strain evidence="1">CBS 183.55</strain>
    </source>
</reference>